<evidence type="ECO:0000313" key="2">
    <source>
        <dbReference type="Proteomes" id="UP000298030"/>
    </source>
</evidence>
<accession>A0A4Y7SLW7</accession>
<name>A0A4Y7SLW7_COPMI</name>
<dbReference type="Proteomes" id="UP000298030">
    <property type="component" value="Unassembled WGS sequence"/>
</dbReference>
<evidence type="ECO:0000313" key="1">
    <source>
        <dbReference type="EMBL" id="TEB22604.1"/>
    </source>
</evidence>
<gene>
    <name evidence="1" type="ORF">FA13DRAFT_1740804</name>
</gene>
<keyword evidence="2" id="KW-1185">Reference proteome</keyword>
<dbReference type="AlphaFoldDB" id="A0A4Y7SLW7"/>
<comment type="caution">
    <text evidence="1">The sequence shown here is derived from an EMBL/GenBank/DDBJ whole genome shotgun (WGS) entry which is preliminary data.</text>
</comment>
<reference evidence="1 2" key="1">
    <citation type="journal article" date="2019" name="Nat. Ecol. Evol.">
        <title>Megaphylogeny resolves global patterns of mushroom evolution.</title>
        <authorList>
            <person name="Varga T."/>
            <person name="Krizsan K."/>
            <person name="Foldi C."/>
            <person name="Dima B."/>
            <person name="Sanchez-Garcia M."/>
            <person name="Sanchez-Ramirez S."/>
            <person name="Szollosi G.J."/>
            <person name="Szarkandi J.G."/>
            <person name="Papp V."/>
            <person name="Albert L."/>
            <person name="Andreopoulos W."/>
            <person name="Angelini C."/>
            <person name="Antonin V."/>
            <person name="Barry K.W."/>
            <person name="Bougher N.L."/>
            <person name="Buchanan P."/>
            <person name="Buyck B."/>
            <person name="Bense V."/>
            <person name="Catcheside P."/>
            <person name="Chovatia M."/>
            <person name="Cooper J."/>
            <person name="Damon W."/>
            <person name="Desjardin D."/>
            <person name="Finy P."/>
            <person name="Geml J."/>
            <person name="Haridas S."/>
            <person name="Hughes K."/>
            <person name="Justo A."/>
            <person name="Karasinski D."/>
            <person name="Kautmanova I."/>
            <person name="Kiss B."/>
            <person name="Kocsube S."/>
            <person name="Kotiranta H."/>
            <person name="LaButti K.M."/>
            <person name="Lechner B.E."/>
            <person name="Liimatainen K."/>
            <person name="Lipzen A."/>
            <person name="Lukacs Z."/>
            <person name="Mihaltcheva S."/>
            <person name="Morgado L.N."/>
            <person name="Niskanen T."/>
            <person name="Noordeloos M.E."/>
            <person name="Ohm R.A."/>
            <person name="Ortiz-Santana B."/>
            <person name="Ovrebo C."/>
            <person name="Racz N."/>
            <person name="Riley R."/>
            <person name="Savchenko A."/>
            <person name="Shiryaev A."/>
            <person name="Soop K."/>
            <person name="Spirin V."/>
            <person name="Szebenyi C."/>
            <person name="Tomsovsky M."/>
            <person name="Tulloss R.E."/>
            <person name="Uehling J."/>
            <person name="Grigoriev I.V."/>
            <person name="Vagvolgyi C."/>
            <person name="Papp T."/>
            <person name="Martin F.M."/>
            <person name="Miettinen O."/>
            <person name="Hibbett D.S."/>
            <person name="Nagy L.G."/>
        </authorList>
    </citation>
    <scope>NUCLEOTIDE SEQUENCE [LARGE SCALE GENOMIC DNA]</scope>
    <source>
        <strain evidence="1 2">FP101781</strain>
    </source>
</reference>
<proteinExistence type="predicted"/>
<organism evidence="1 2">
    <name type="scientific">Coprinellus micaceus</name>
    <name type="common">Glistening ink-cap mushroom</name>
    <name type="synonym">Coprinus micaceus</name>
    <dbReference type="NCBI Taxonomy" id="71717"/>
    <lineage>
        <taxon>Eukaryota</taxon>
        <taxon>Fungi</taxon>
        <taxon>Dikarya</taxon>
        <taxon>Basidiomycota</taxon>
        <taxon>Agaricomycotina</taxon>
        <taxon>Agaricomycetes</taxon>
        <taxon>Agaricomycetidae</taxon>
        <taxon>Agaricales</taxon>
        <taxon>Agaricineae</taxon>
        <taxon>Psathyrellaceae</taxon>
        <taxon>Coprinellus</taxon>
    </lineage>
</organism>
<sequence>MNLTGHRRLAYRCISLAATSSPSPPPARGYAFFAGAHYSEFLKGLSAAPIASWSRELLSIASHLRSALPTDYHDVQRRYLQSIAGFTLRQQRNCRWKKMDVKKRKWTIF</sequence>
<protein>
    <submittedName>
        <fullName evidence="1">Uncharacterized protein</fullName>
    </submittedName>
</protein>
<dbReference type="EMBL" id="QPFP01000088">
    <property type="protein sequence ID" value="TEB22604.1"/>
    <property type="molecule type" value="Genomic_DNA"/>
</dbReference>